<keyword evidence="3" id="KW-0808">Transferase</keyword>
<dbReference type="Pfam" id="PF09594">
    <property type="entry name" value="GT87"/>
    <property type="match status" value="1"/>
</dbReference>
<feature type="transmembrane region" description="Helical" evidence="8">
    <location>
        <begin position="21"/>
        <end position="41"/>
    </location>
</feature>
<feature type="transmembrane region" description="Helical" evidence="8">
    <location>
        <begin position="140"/>
        <end position="173"/>
    </location>
</feature>
<evidence type="ECO:0000256" key="4">
    <source>
        <dbReference type="ARBA" id="ARBA00022692"/>
    </source>
</evidence>
<feature type="transmembrane region" description="Helical" evidence="8">
    <location>
        <begin position="273"/>
        <end position="294"/>
    </location>
</feature>
<dbReference type="RefSeq" id="WP_152214734.1">
    <property type="nucleotide sequence ID" value="NZ_WESC01000002.1"/>
</dbReference>
<feature type="transmembrane region" description="Helical" evidence="8">
    <location>
        <begin position="301"/>
        <end position="318"/>
    </location>
</feature>
<comment type="caution">
    <text evidence="9">The sequence shown here is derived from an EMBL/GenBank/DDBJ whole genome shotgun (WGS) entry which is preliminary data.</text>
</comment>
<dbReference type="GO" id="GO:0005886">
    <property type="term" value="C:plasma membrane"/>
    <property type="evidence" value="ECO:0007669"/>
    <property type="project" value="UniProtKB-SubCell"/>
</dbReference>
<dbReference type="Proteomes" id="UP000468901">
    <property type="component" value="Unassembled WGS sequence"/>
</dbReference>
<accession>A0A6N6VNT7</accession>
<evidence type="ECO:0000256" key="3">
    <source>
        <dbReference type="ARBA" id="ARBA00022679"/>
    </source>
</evidence>
<feature type="transmembrane region" description="Helical" evidence="8">
    <location>
        <begin position="179"/>
        <end position="202"/>
    </location>
</feature>
<feature type="transmembrane region" description="Helical" evidence="8">
    <location>
        <begin position="209"/>
        <end position="236"/>
    </location>
</feature>
<dbReference type="InterPro" id="IPR018584">
    <property type="entry name" value="GT87"/>
</dbReference>
<evidence type="ECO:0000256" key="1">
    <source>
        <dbReference type="ARBA" id="ARBA00004651"/>
    </source>
</evidence>
<evidence type="ECO:0000256" key="7">
    <source>
        <dbReference type="ARBA" id="ARBA00024033"/>
    </source>
</evidence>
<keyword evidence="4 8" id="KW-0812">Transmembrane</keyword>
<proteinExistence type="inferred from homology"/>
<name>A0A6N6VNT7_9HYPH</name>
<dbReference type="AlphaFoldDB" id="A0A6N6VNT7"/>
<dbReference type="GO" id="GO:0016758">
    <property type="term" value="F:hexosyltransferase activity"/>
    <property type="evidence" value="ECO:0007669"/>
    <property type="project" value="InterPro"/>
</dbReference>
<evidence type="ECO:0000256" key="6">
    <source>
        <dbReference type="ARBA" id="ARBA00023136"/>
    </source>
</evidence>
<keyword evidence="10" id="KW-1185">Reference proteome</keyword>
<feature type="transmembrane region" description="Helical" evidence="8">
    <location>
        <begin position="102"/>
        <end position="128"/>
    </location>
</feature>
<comment type="subcellular location">
    <subcellularLocation>
        <location evidence="1">Cell membrane</location>
        <topology evidence="1">Multi-pass membrane protein</topology>
    </subcellularLocation>
</comment>
<reference evidence="9 10" key="1">
    <citation type="submission" date="2019-09" db="EMBL/GenBank/DDBJ databases">
        <title>Parvibaculum sedimenti sp. nov., isolated from sediment.</title>
        <authorList>
            <person name="Wang Y."/>
        </authorList>
    </citation>
    <scope>NUCLEOTIDE SEQUENCE [LARGE SCALE GENOMIC DNA]</scope>
    <source>
        <strain evidence="9 10">HXT-9</strain>
    </source>
</reference>
<comment type="similarity">
    <text evidence="7">Belongs to the glycosyltransferase 87 family.</text>
</comment>
<protein>
    <submittedName>
        <fullName evidence="9">DUF2029 domain-containing protein</fullName>
    </submittedName>
</protein>
<evidence type="ECO:0000313" key="9">
    <source>
        <dbReference type="EMBL" id="KAB7742312.1"/>
    </source>
</evidence>
<keyword evidence="5 8" id="KW-1133">Transmembrane helix</keyword>
<evidence type="ECO:0000256" key="2">
    <source>
        <dbReference type="ARBA" id="ARBA00022475"/>
    </source>
</evidence>
<evidence type="ECO:0000256" key="5">
    <source>
        <dbReference type="ARBA" id="ARBA00022989"/>
    </source>
</evidence>
<evidence type="ECO:0000256" key="8">
    <source>
        <dbReference type="SAM" id="Phobius"/>
    </source>
</evidence>
<gene>
    <name evidence="9" type="ORF">F2P47_03350</name>
</gene>
<organism evidence="9 10">
    <name type="scientific">Parvibaculum sedimenti</name>
    <dbReference type="NCBI Taxonomy" id="2608632"/>
    <lineage>
        <taxon>Bacteria</taxon>
        <taxon>Pseudomonadati</taxon>
        <taxon>Pseudomonadota</taxon>
        <taxon>Alphaproteobacteria</taxon>
        <taxon>Hyphomicrobiales</taxon>
        <taxon>Parvibaculaceae</taxon>
        <taxon>Parvibaculum</taxon>
    </lineage>
</organism>
<keyword evidence="2" id="KW-1003">Cell membrane</keyword>
<evidence type="ECO:0000313" key="10">
    <source>
        <dbReference type="Proteomes" id="UP000468901"/>
    </source>
</evidence>
<keyword evidence="6 8" id="KW-0472">Membrane</keyword>
<dbReference type="EMBL" id="WESC01000002">
    <property type="protein sequence ID" value="KAB7742312.1"/>
    <property type="molecule type" value="Genomic_DNA"/>
</dbReference>
<sequence>MSAIPIETLFDEERMRVYPRLSLLIYLLAAIAVVASSTALIDVFGKPLGYDFITFWSASLLTLQGHAADAFDFQKIFAAQRIAVPAGQSIFLWHYPPTFQLLAAPLALLPYLVSYLVFTFGTLALYVITCGRLLKLKEATILLVAFPGVFICAFHGQNSFLSAALFAGAVLAMERRPALAGVLLGLLAFKPQFGLLIPVALIASRQWRLFFITGATAAAFALVATLVFGVDLWLAFFKDAPVVRQIMESGFLPWGKMPSAFIFLRMLGVPAMLAYAAQILTAAGAAAAVAWVWYRQGPTRLAFAVLVSATLLLTPYIFDYEFAILAVPLAILASDMVDRGATRNEKIALVALYGVPAIAAPLAGATHLQIGFPLLLLALGFSVRRALSRQAEASSL</sequence>